<comment type="caution">
    <text evidence="1">The sequence shown here is derived from an EMBL/GenBank/DDBJ whole genome shotgun (WGS) entry which is preliminary data.</text>
</comment>
<gene>
    <name evidence="1" type="ORF">FKR81_40030</name>
</gene>
<evidence type="ECO:0000313" key="1">
    <source>
        <dbReference type="EMBL" id="TWP45151.1"/>
    </source>
</evidence>
<evidence type="ECO:0000313" key="2">
    <source>
        <dbReference type="Proteomes" id="UP000316639"/>
    </source>
</evidence>
<dbReference type="Proteomes" id="UP000316639">
    <property type="component" value="Unassembled WGS sequence"/>
</dbReference>
<accession>A0A563EGD9</accession>
<protein>
    <submittedName>
        <fullName evidence="1">Uncharacterized protein</fullName>
    </submittedName>
</protein>
<dbReference type="OrthoDB" id="3387657at2"/>
<sequence>MKLEGQRWRTLLSTVRLGPDEYRVIRPLKPLSHAPMHEGYLGMQMTVDKTTARTLAMAWALAARSPRTIVYLPMRHSDRRCSLFGTGEERLLDLVLLHHSLGFPASRWKAVRAKLGAGRPHTVVSQGLPEVEYVVEHDDRDVLRHDIAADTLFLVGSRKAFEYWGEPLRELVEDCPRHMHEEPGTHCCAEVTVDGMRQWLHVEYCLEHRVR</sequence>
<dbReference type="RefSeq" id="WP_146360311.1">
    <property type="nucleotide sequence ID" value="NZ_VOBR01000044.1"/>
</dbReference>
<reference evidence="1 2" key="1">
    <citation type="submission" date="2019-07" db="EMBL/GenBank/DDBJ databases">
        <title>Lentzea xizangensis sp. nov., isolated from Qinghai-Tibetan Plateau Soils.</title>
        <authorList>
            <person name="Huang J."/>
        </authorList>
    </citation>
    <scope>NUCLEOTIDE SEQUENCE [LARGE SCALE GENOMIC DNA]</scope>
    <source>
        <strain evidence="1 2">FXJ1.1311</strain>
    </source>
</reference>
<keyword evidence="2" id="KW-1185">Reference proteome</keyword>
<dbReference type="AlphaFoldDB" id="A0A563EGD9"/>
<name>A0A563EGD9_9PSEU</name>
<organism evidence="1 2">
    <name type="scientific">Lentzea tibetensis</name>
    <dbReference type="NCBI Taxonomy" id="2591470"/>
    <lineage>
        <taxon>Bacteria</taxon>
        <taxon>Bacillati</taxon>
        <taxon>Actinomycetota</taxon>
        <taxon>Actinomycetes</taxon>
        <taxon>Pseudonocardiales</taxon>
        <taxon>Pseudonocardiaceae</taxon>
        <taxon>Lentzea</taxon>
    </lineage>
</organism>
<dbReference type="EMBL" id="VOBR01000044">
    <property type="protein sequence ID" value="TWP45151.1"/>
    <property type="molecule type" value="Genomic_DNA"/>
</dbReference>
<proteinExistence type="predicted"/>